<comment type="similarity">
    <text evidence="1">Belongs to the H-rev107 family.</text>
</comment>
<evidence type="ECO:0000313" key="7">
    <source>
        <dbReference type="Proteomes" id="UP000694620"/>
    </source>
</evidence>
<keyword evidence="3" id="KW-0378">Hydrolase</keyword>
<dbReference type="Gene3D" id="3.90.1720.10">
    <property type="entry name" value="endopeptidase domain like (from Nostoc punctiforme)"/>
    <property type="match status" value="1"/>
</dbReference>
<dbReference type="Ensembl" id="ENSECRT00000010305.1">
    <property type="protein sequence ID" value="ENSECRP00000010139.1"/>
    <property type="gene ID" value="ENSECRG00000006766.1"/>
</dbReference>
<dbReference type="GO" id="GO:0005737">
    <property type="term" value="C:cytoplasm"/>
    <property type="evidence" value="ECO:0007669"/>
    <property type="project" value="TreeGrafter"/>
</dbReference>
<reference evidence="6" key="3">
    <citation type="submission" date="2025-09" db="UniProtKB">
        <authorList>
            <consortium name="Ensembl"/>
        </authorList>
    </citation>
    <scope>IDENTIFICATION</scope>
</reference>
<dbReference type="GeneTree" id="ENSGT00940000162660"/>
<dbReference type="GO" id="GO:0016410">
    <property type="term" value="F:N-acyltransferase activity"/>
    <property type="evidence" value="ECO:0007669"/>
    <property type="project" value="TreeGrafter"/>
</dbReference>
<dbReference type="PROSITE" id="PS51934">
    <property type="entry name" value="LRAT"/>
    <property type="match status" value="1"/>
</dbReference>
<dbReference type="InterPro" id="IPR051496">
    <property type="entry name" value="H-rev107_PLA/AT"/>
</dbReference>
<feature type="domain" description="LRAT" evidence="5">
    <location>
        <begin position="37"/>
        <end position="153"/>
    </location>
</feature>
<protein>
    <recommendedName>
        <fullName evidence="5">LRAT domain-containing protein</fullName>
    </recommendedName>
</protein>
<dbReference type="GO" id="GO:0004623">
    <property type="term" value="F:phospholipase A2 activity"/>
    <property type="evidence" value="ECO:0007669"/>
    <property type="project" value="TreeGrafter"/>
</dbReference>
<organism evidence="6 7">
    <name type="scientific">Erpetoichthys calabaricus</name>
    <name type="common">Rope fish</name>
    <name type="synonym">Calamoichthys calabaricus</name>
    <dbReference type="NCBI Taxonomy" id="27687"/>
    <lineage>
        <taxon>Eukaryota</taxon>
        <taxon>Metazoa</taxon>
        <taxon>Chordata</taxon>
        <taxon>Craniata</taxon>
        <taxon>Vertebrata</taxon>
        <taxon>Euteleostomi</taxon>
        <taxon>Actinopterygii</taxon>
        <taxon>Polypteriformes</taxon>
        <taxon>Polypteridae</taxon>
        <taxon>Erpetoichthys</taxon>
    </lineage>
</organism>
<dbReference type="GO" id="GO:0070292">
    <property type="term" value="P:N-acylphosphatidylethanolamine metabolic process"/>
    <property type="evidence" value="ECO:0007669"/>
    <property type="project" value="TreeGrafter"/>
</dbReference>
<sequence length="161" mass="18329">MRPLAWGERGVYGVSTPLRSAKASDAAKSEWMKEGDLIRVRRMLFSHWAVYAGNGSVIHITGKDVQNMSSAQLKVYIKKEKFEKMLAANTFAVASSQYDNRELLGFNFKPFTKSTILERLNRFLDKIYPYSPIFLNCEHFSTFARYGTAISDQVSIESLLN</sequence>
<dbReference type="PANTHER" id="PTHR13943:SF77">
    <property type="entry name" value="LRAT DOMAIN-CONTAINING PROTEIN"/>
    <property type="match status" value="1"/>
</dbReference>
<evidence type="ECO:0000259" key="5">
    <source>
        <dbReference type="PROSITE" id="PS51934"/>
    </source>
</evidence>
<keyword evidence="2" id="KW-0808">Transferase</keyword>
<dbReference type="AlphaFoldDB" id="A0A8C4S1V1"/>
<dbReference type="Pfam" id="PF04970">
    <property type="entry name" value="LRAT"/>
    <property type="match status" value="1"/>
</dbReference>
<evidence type="ECO:0000256" key="1">
    <source>
        <dbReference type="ARBA" id="ARBA00007824"/>
    </source>
</evidence>
<evidence type="ECO:0000256" key="4">
    <source>
        <dbReference type="ARBA" id="ARBA00023098"/>
    </source>
</evidence>
<keyword evidence="4" id="KW-0443">Lipid metabolism</keyword>
<proteinExistence type="inferred from homology"/>
<dbReference type="InterPro" id="IPR007053">
    <property type="entry name" value="LRAT_dom"/>
</dbReference>
<dbReference type="GO" id="GO:0008970">
    <property type="term" value="F:phospholipase A1 activity"/>
    <property type="evidence" value="ECO:0007669"/>
    <property type="project" value="TreeGrafter"/>
</dbReference>
<name>A0A8C4S1V1_ERPCA</name>
<keyword evidence="7" id="KW-1185">Reference proteome</keyword>
<evidence type="ECO:0000313" key="6">
    <source>
        <dbReference type="Ensembl" id="ENSECRP00000010139.1"/>
    </source>
</evidence>
<reference evidence="6" key="1">
    <citation type="submission" date="2021-06" db="EMBL/GenBank/DDBJ databases">
        <authorList>
            <consortium name="Wellcome Sanger Institute Data Sharing"/>
        </authorList>
    </citation>
    <scope>NUCLEOTIDE SEQUENCE [LARGE SCALE GENOMIC DNA]</scope>
</reference>
<dbReference type="Proteomes" id="UP000694620">
    <property type="component" value="Chromosome 10"/>
</dbReference>
<accession>A0A8C4S1V1</accession>
<dbReference type="PANTHER" id="PTHR13943">
    <property type="entry name" value="HRAS-LIKE SUPPRESSOR - RELATED"/>
    <property type="match status" value="1"/>
</dbReference>
<evidence type="ECO:0000256" key="2">
    <source>
        <dbReference type="ARBA" id="ARBA00022679"/>
    </source>
</evidence>
<evidence type="ECO:0000256" key="3">
    <source>
        <dbReference type="ARBA" id="ARBA00022801"/>
    </source>
</evidence>
<reference evidence="6" key="2">
    <citation type="submission" date="2025-08" db="UniProtKB">
        <authorList>
            <consortium name="Ensembl"/>
        </authorList>
    </citation>
    <scope>IDENTIFICATION</scope>
</reference>